<gene>
    <name evidence="1" type="ORF">P7K49_015887</name>
</gene>
<dbReference type="Proteomes" id="UP001266305">
    <property type="component" value="Unassembled WGS sequence"/>
</dbReference>
<reference evidence="1 2" key="1">
    <citation type="submission" date="2023-05" db="EMBL/GenBank/DDBJ databases">
        <title>B98-5 Cell Line De Novo Hybrid Assembly: An Optical Mapping Approach.</title>
        <authorList>
            <person name="Kananen K."/>
            <person name="Auerbach J.A."/>
            <person name="Kautto E."/>
            <person name="Blachly J.S."/>
        </authorList>
    </citation>
    <scope>NUCLEOTIDE SEQUENCE [LARGE SCALE GENOMIC DNA]</scope>
    <source>
        <strain evidence="1">B95-8</strain>
        <tissue evidence="1">Cell line</tissue>
    </source>
</reference>
<proteinExistence type="predicted"/>
<keyword evidence="2" id="KW-1185">Reference proteome</keyword>
<name>A0ABQ9VCI2_SAGOE</name>
<accession>A0ABQ9VCI2</accession>
<organism evidence="1 2">
    <name type="scientific">Saguinus oedipus</name>
    <name type="common">Cotton-top tamarin</name>
    <name type="synonym">Oedipomidas oedipus</name>
    <dbReference type="NCBI Taxonomy" id="9490"/>
    <lineage>
        <taxon>Eukaryota</taxon>
        <taxon>Metazoa</taxon>
        <taxon>Chordata</taxon>
        <taxon>Craniata</taxon>
        <taxon>Vertebrata</taxon>
        <taxon>Euteleostomi</taxon>
        <taxon>Mammalia</taxon>
        <taxon>Eutheria</taxon>
        <taxon>Euarchontoglires</taxon>
        <taxon>Primates</taxon>
        <taxon>Haplorrhini</taxon>
        <taxon>Platyrrhini</taxon>
        <taxon>Cebidae</taxon>
        <taxon>Callitrichinae</taxon>
        <taxon>Saguinus</taxon>
    </lineage>
</organism>
<comment type="caution">
    <text evidence="1">The sequence shown here is derived from an EMBL/GenBank/DDBJ whole genome shotgun (WGS) entry which is preliminary data.</text>
</comment>
<dbReference type="EMBL" id="JASSZA010000007">
    <property type="protein sequence ID" value="KAK2106373.1"/>
    <property type="molecule type" value="Genomic_DNA"/>
</dbReference>
<protein>
    <submittedName>
        <fullName evidence="1">Uncharacterized protein</fullName>
    </submittedName>
</protein>
<sequence length="59" mass="6764">MCELMKQQETHLKQQVPSLGPILQGMTWNPPSRAGSVLAALRPWLILCSLWTCTVPMWW</sequence>
<evidence type="ECO:0000313" key="2">
    <source>
        <dbReference type="Proteomes" id="UP001266305"/>
    </source>
</evidence>
<evidence type="ECO:0000313" key="1">
    <source>
        <dbReference type="EMBL" id="KAK2106373.1"/>
    </source>
</evidence>